<dbReference type="OrthoDB" id="6148087at2759"/>
<evidence type="ECO:0000256" key="2">
    <source>
        <dbReference type="SAM" id="Phobius"/>
    </source>
</evidence>
<dbReference type="InterPro" id="IPR043128">
    <property type="entry name" value="Rev_trsase/Diguanyl_cyclase"/>
</dbReference>
<keyword evidence="2" id="KW-0472">Membrane</keyword>
<gene>
    <name evidence="3" type="ORF">PACLA_8A014894</name>
</gene>
<keyword evidence="4" id="KW-1185">Reference proteome</keyword>
<evidence type="ECO:0000313" key="4">
    <source>
        <dbReference type="Proteomes" id="UP001152795"/>
    </source>
</evidence>
<name>A0A7D9JQT4_PARCT</name>
<dbReference type="InterPro" id="IPR043502">
    <property type="entry name" value="DNA/RNA_pol_sf"/>
</dbReference>
<protein>
    <submittedName>
        <fullName evidence="3">Uncharacterized protein</fullName>
    </submittedName>
</protein>
<feature type="compositionally biased region" description="Acidic residues" evidence="1">
    <location>
        <begin position="1"/>
        <end position="10"/>
    </location>
</feature>
<feature type="compositionally biased region" description="Basic residues" evidence="1">
    <location>
        <begin position="68"/>
        <end position="77"/>
    </location>
</feature>
<dbReference type="Gene3D" id="3.10.10.10">
    <property type="entry name" value="HIV Type 1 Reverse Transcriptase, subunit A, domain 1"/>
    <property type="match status" value="1"/>
</dbReference>
<accession>A0A7D9JQT4</accession>
<feature type="transmembrane region" description="Helical" evidence="2">
    <location>
        <begin position="454"/>
        <end position="475"/>
    </location>
</feature>
<evidence type="ECO:0000256" key="1">
    <source>
        <dbReference type="SAM" id="MobiDB-lite"/>
    </source>
</evidence>
<dbReference type="Proteomes" id="UP001152795">
    <property type="component" value="Unassembled WGS sequence"/>
</dbReference>
<feature type="compositionally biased region" description="Basic and acidic residues" evidence="1">
    <location>
        <begin position="11"/>
        <end position="44"/>
    </location>
</feature>
<dbReference type="Gene3D" id="3.30.70.270">
    <property type="match status" value="1"/>
</dbReference>
<proteinExistence type="predicted"/>
<dbReference type="AlphaFoldDB" id="A0A7D9JQT4"/>
<feature type="region of interest" description="Disordered" evidence="1">
    <location>
        <begin position="1"/>
        <end position="102"/>
    </location>
</feature>
<keyword evidence="2" id="KW-1133">Transmembrane helix</keyword>
<dbReference type="EMBL" id="CACRXK020019932">
    <property type="protein sequence ID" value="CAB4034218.1"/>
    <property type="molecule type" value="Genomic_DNA"/>
</dbReference>
<dbReference type="PANTHER" id="PTHR34239:SF2">
    <property type="entry name" value="TRANSPOSABLE ELEMENT P TRANSPOSASE_THAP9 CONSERVED DOMAIN-CONTAINING PROTEIN"/>
    <property type="match status" value="1"/>
</dbReference>
<dbReference type="SUPFAM" id="SSF56672">
    <property type="entry name" value="DNA/RNA polymerases"/>
    <property type="match status" value="1"/>
</dbReference>
<sequence length="590" mass="65651">MADSEGEIEDDARLLEGDEATHAQESSSGDRHESQSNMEEKFEELSGNIKDGFSSLGELLTDLMQQKSRGRRSRQKSRSSLPASADGDQTTSPKRARLEDEQNDNVAVLLGESQPQGENSGNDNEKEFGAILDSVVQELDEEQLAPAVSEKLAEVINKTLRSKLSEEKLKEKQNAYPRPQNCESLETTRVNPEIWAQLQSSTRSRDIRLQKVQSLLLKGLLPLVQLLENCRQSDDRSTDKGKIIKLALDSVSLVAQANVELNSRRRALIKPDLNEKFQQICGDHVPITTLLFGDDVAKTLQDIASTNRVSQKDAYYTVPVCPNHRKYLKFSWRGQLYHYTCLPNGLASAPRICTKILKPVYASLWNKGHISFGYIDDSYSQDDNFDGCKTNVHDTTTMFDSSGFFPHQTKSVTIPVQQQDMTVSLTSERATKLQTACINWLAKRRLLIHGGAHVIGLMVASFPAVTFAQLFYWAFAYLQWWISNIETSSKPVLASQPDMPVNRCLAKDPGGVSRGYTDNTPVAYTTVVPCGNANVGQPPTDFAQNATSTLLTSNHGEAELSSSTKLLTMRQHPLVCRFFVVFAITLYMGC</sequence>
<evidence type="ECO:0000313" key="3">
    <source>
        <dbReference type="EMBL" id="CAB4034218.1"/>
    </source>
</evidence>
<keyword evidence="2" id="KW-0812">Transmembrane</keyword>
<comment type="caution">
    <text evidence="3">The sequence shown here is derived from an EMBL/GenBank/DDBJ whole genome shotgun (WGS) entry which is preliminary data.</text>
</comment>
<dbReference type="PANTHER" id="PTHR34239">
    <property type="entry name" value="APPLE DOMAIN-CONTAINING PROTEIN"/>
    <property type="match status" value="1"/>
</dbReference>
<organism evidence="3 4">
    <name type="scientific">Paramuricea clavata</name>
    <name type="common">Red gorgonian</name>
    <name type="synonym">Violescent sea-whip</name>
    <dbReference type="NCBI Taxonomy" id="317549"/>
    <lineage>
        <taxon>Eukaryota</taxon>
        <taxon>Metazoa</taxon>
        <taxon>Cnidaria</taxon>
        <taxon>Anthozoa</taxon>
        <taxon>Octocorallia</taxon>
        <taxon>Malacalcyonacea</taxon>
        <taxon>Plexauridae</taxon>
        <taxon>Paramuricea</taxon>
    </lineage>
</organism>
<reference evidence="3" key="1">
    <citation type="submission" date="2020-04" db="EMBL/GenBank/DDBJ databases">
        <authorList>
            <person name="Alioto T."/>
            <person name="Alioto T."/>
            <person name="Gomez Garrido J."/>
        </authorList>
    </citation>
    <scope>NUCLEOTIDE SEQUENCE</scope>
    <source>
        <strain evidence="3">A484AB</strain>
    </source>
</reference>